<protein>
    <submittedName>
        <fullName evidence="3">DUF6318 family protein</fullName>
    </submittedName>
</protein>
<dbReference type="Pfam" id="PF19843">
    <property type="entry name" value="DUF6318"/>
    <property type="match status" value="1"/>
</dbReference>
<reference evidence="3 4" key="1">
    <citation type="submission" date="2022-04" db="EMBL/GenBank/DDBJ databases">
        <title>Human microbiome associated bacterial genomes.</title>
        <authorList>
            <person name="Sandstrom S."/>
            <person name="Salamzade R."/>
            <person name="Kalan L.R."/>
        </authorList>
    </citation>
    <scope>NUCLEOTIDE SEQUENCE [LARGE SCALE GENOMIC DNA]</scope>
    <source>
        <strain evidence="4">p3-SID767</strain>
    </source>
</reference>
<dbReference type="RefSeq" id="WP_260073446.1">
    <property type="nucleotide sequence ID" value="NZ_JALXMO010000029.1"/>
</dbReference>
<organism evidence="3 4">
    <name type="scientific">Nesterenkonia massiliensis</name>
    <dbReference type="NCBI Taxonomy" id="1232429"/>
    <lineage>
        <taxon>Bacteria</taxon>
        <taxon>Bacillati</taxon>
        <taxon>Actinomycetota</taxon>
        <taxon>Actinomycetes</taxon>
        <taxon>Micrococcales</taxon>
        <taxon>Micrococcaceae</taxon>
        <taxon>Nesterenkonia</taxon>
    </lineage>
</organism>
<accession>A0ABT2HS83</accession>
<feature type="domain" description="DUF6318" evidence="2">
    <location>
        <begin position="10"/>
        <end position="92"/>
    </location>
</feature>
<gene>
    <name evidence="3" type="ORF">M3B43_09450</name>
</gene>
<comment type="caution">
    <text evidence="3">The sequence shown here is derived from an EMBL/GenBank/DDBJ whole genome shotgun (WGS) entry which is preliminary data.</text>
</comment>
<feature type="region of interest" description="Disordered" evidence="1">
    <location>
        <begin position="1"/>
        <end position="36"/>
    </location>
</feature>
<dbReference type="Proteomes" id="UP001205046">
    <property type="component" value="Unassembled WGS sequence"/>
</dbReference>
<evidence type="ECO:0000313" key="3">
    <source>
        <dbReference type="EMBL" id="MCT1607545.1"/>
    </source>
</evidence>
<evidence type="ECO:0000256" key="1">
    <source>
        <dbReference type="SAM" id="MobiDB-lite"/>
    </source>
</evidence>
<evidence type="ECO:0000259" key="2">
    <source>
        <dbReference type="Pfam" id="PF19843"/>
    </source>
</evidence>
<dbReference type="EMBL" id="JALXMO010000029">
    <property type="protein sequence ID" value="MCT1607545.1"/>
    <property type="molecule type" value="Genomic_DNA"/>
</dbReference>
<dbReference type="InterPro" id="IPR046281">
    <property type="entry name" value="DUF6318"/>
</dbReference>
<sequence>MNDGDDTTPVPASSEGPAQNWPVPDPPDEIYDPTEEGAEAALRYWWELRVYARNTGDTEPLEEFSDEACEICDLQIDRVQEMYESGWFVQEEDVLTGAWVRPMEWDDFEDEAFAIFRLVEGGFDGYWEGSHLGKEPEGAEVAYAAHLQMSDHWTIHNFQIVDEYEEGRSELEDAQ</sequence>
<proteinExistence type="predicted"/>
<feature type="compositionally biased region" description="Acidic residues" evidence="1">
    <location>
        <begin position="26"/>
        <end position="36"/>
    </location>
</feature>
<evidence type="ECO:0000313" key="4">
    <source>
        <dbReference type="Proteomes" id="UP001205046"/>
    </source>
</evidence>
<keyword evidence="4" id="KW-1185">Reference proteome</keyword>
<name>A0ABT2HS83_9MICC</name>